<organism evidence="2 3">
    <name type="scientific">Favolaschia claudopus</name>
    <dbReference type="NCBI Taxonomy" id="2862362"/>
    <lineage>
        <taxon>Eukaryota</taxon>
        <taxon>Fungi</taxon>
        <taxon>Dikarya</taxon>
        <taxon>Basidiomycota</taxon>
        <taxon>Agaricomycotina</taxon>
        <taxon>Agaricomycetes</taxon>
        <taxon>Agaricomycetidae</taxon>
        <taxon>Agaricales</taxon>
        <taxon>Marasmiineae</taxon>
        <taxon>Mycenaceae</taxon>
        <taxon>Favolaschia</taxon>
    </lineage>
</organism>
<protein>
    <submittedName>
        <fullName evidence="2">Uncharacterized protein</fullName>
    </submittedName>
</protein>
<dbReference type="EMBL" id="JAWWNJ010000010">
    <property type="protein sequence ID" value="KAK7046291.1"/>
    <property type="molecule type" value="Genomic_DNA"/>
</dbReference>
<evidence type="ECO:0000313" key="3">
    <source>
        <dbReference type="Proteomes" id="UP001362999"/>
    </source>
</evidence>
<dbReference type="AlphaFoldDB" id="A0AAW0D4Y6"/>
<keyword evidence="3" id="KW-1185">Reference proteome</keyword>
<dbReference type="Proteomes" id="UP001362999">
    <property type="component" value="Unassembled WGS sequence"/>
</dbReference>
<evidence type="ECO:0000256" key="1">
    <source>
        <dbReference type="SAM" id="MobiDB-lite"/>
    </source>
</evidence>
<gene>
    <name evidence="2" type="ORF">R3P38DRAFT_2765148</name>
</gene>
<feature type="region of interest" description="Disordered" evidence="1">
    <location>
        <begin position="41"/>
        <end position="69"/>
    </location>
</feature>
<comment type="caution">
    <text evidence="2">The sequence shown here is derived from an EMBL/GenBank/DDBJ whole genome shotgun (WGS) entry which is preliminary data.</text>
</comment>
<feature type="compositionally biased region" description="Low complexity" evidence="1">
    <location>
        <begin position="41"/>
        <end position="57"/>
    </location>
</feature>
<proteinExistence type="predicted"/>
<accession>A0AAW0D4Y6</accession>
<sequence>MPKTFTCRNCPFTNGVDHEVTKEERDEHRLLVLQHHATAGSLPHSATPAASATLPAPHSAPEPRPPDENSLERLADLVTAMVLTDDGPTPLQQPSKLFDSREAVQEMRAPDIPEKFQPIPFDEASRSVATLIQRAATATPQMLPSTRRSTKGKETLDEIDSRVTGAINSLTAPLARGTAMLNTLATASETAQFATDTFRALKPNVNLKEQREHVESNIRILQKHIDVLSARIRTDEPISNDHGFSNPLAFAGVEPMRYNAGEP</sequence>
<name>A0AAW0D4Y6_9AGAR</name>
<reference evidence="2 3" key="1">
    <citation type="journal article" date="2024" name="J Genomics">
        <title>Draft genome sequencing and assembly of Favolaschia claudopus CIRM-BRFM 2984 isolated from oak limbs.</title>
        <authorList>
            <person name="Navarro D."/>
            <person name="Drula E."/>
            <person name="Chaduli D."/>
            <person name="Cazenave R."/>
            <person name="Ahrendt S."/>
            <person name="Wang J."/>
            <person name="Lipzen A."/>
            <person name="Daum C."/>
            <person name="Barry K."/>
            <person name="Grigoriev I.V."/>
            <person name="Favel A."/>
            <person name="Rosso M.N."/>
            <person name="Martin F."/>
        </authorList>
    </citation>
    <scope>NUCLEOTIDE SEQUENCE [LARGE SCALE GENOMIC DNA]</scope>
    <source>
        <strain evidence="2 3">CIRM-BRFM 2984</strain>
    </source>
</reference>
<evidence type="ECO:0000313" key="2">
    <source>
        <dbReference type="EMBL" id="KAK7046291.1"/>
    </source>
</evidence>